<dbReference type="InterPro" id="IPR050232">
    <property type="entry name" value="FBL13/AtMIF1-like"/>
</dbReference>
<sequence>MDSVLALQAQANAPVDRFHLKCLVVEAYWLLNWIDNVLKRGVSNLDLYISSPWPSSDSIYYLLPSEMYVSKTLVKLKIRFIGGVFIKVLHDVSLPKLKTLHLDWIQIEKRTFNKLLSSCHALEELVLVNLKLLRDSWQPKPLPFTMSFDSLVEARLSFQESTEKTHETNLLMGIRNVKILYLSDDTLEVLGHCREIIPVFNNLLHLTITTPYVQ</sequence>
<proteinExistence type="predicted"/>
<evidence type="ECO:0000313" key="3">
    <source>
        <dbReference type="Proteomes" id="UP001558713"/>
    </source>
</evidence>
<dbReference type="PANTHER" id="PTHR31900">
    <property type="entry name" value="F-BOX/RNI SUPERFAMILY PROTEIN-RELATED"/>
    <property type="match status" value="1"/>
</dbReference>
<keyword evidence="3" id="KW-1185">Reference proteome</keyword>
<gene>
    <name evidence="2" type="ORF">V5N11_026666</name>
</gene>
<evidence type="ECO:0000313" key="2">
    <source>
        <dbReference type="EMBL" id="KAL1204169.1"/>
    </source>
</evidence>
<evidence type="ECO:0000259" key="1">
    <source>
        <dbReference type="Pfam" id="PF24758"/>
    </source>
</evidence>
<accession>A0ABD1ABV0</accession>
<reference evidence="2 3" key="1">
    <citation type="submission" date="2024-04" db="EMBL/GenBank/DDBJ databases">
        <title>Genome assembly C_amara_ONT_v2.</title>
        <authorList>
            <person name="Yant L."/>
            <person name="Moore C."/>
            <person name="Slenker M."/>
        </authorList>
    </citation>
    <scope>NUCLEOTIDE SEQUENCE [LARGE SCALE GENOMIC DNA]</scope>
    <source>
        <tissue evidence="2">Leaf</tissue>
    </source>
</reference>
<organism evidence="2 3">
    <name type="scientific">Cardamine amara subsp. amara</name>
    <dbReference type="NCBI Taxonomy" id="228776"/>
    <lineage>
        <taxon>Eukaryota</taxon>
        <taxon>Viridiplantae</taxon>
        <taxon>Streptophyta</taxon>
        <taxon>Embryophyta</taxon>
        <taxon>Tracheophyta</taxon>
        <taxon>Spermatophyta</taxon>
        <taxon>Magnoliopsida</taxon>
        <taxon>eudicotyledons</taxon>
        <taxon>Gunneridae</taxon>
        <taxon>Pentapetalae</taxon>
        <taxon>rosids</taxon>
        <taxon>malvids</taxon>
        <taxon>Brassicales</taxon>
        <taxon>Brassicaceae</taxon>
        <taxon>Cardamineae</taxon>
        <taxon>Cardamine</taxon>
    </lineage>
</organism>
<protein>
    <submittedName>
        <fullName evidence="2">F-box/LRR-repeat protein</fullName>
    </submittedName>
</protein>
<dbReference type="SUPFAM" id="SSF52047">
    <property type="entry name" value="RNI-like"/>
    <property type="match status" value="1"/>
</dbReference>
<dbReference type="AlphaFoldDB" id="A0ABD1ABV0"/>
<dbReference type="Pfam" id="PF24758">
    <property type="entry name" value="LRR_At5g56370"/>
    <property type="match status" value="1"/>
</dbReference>
<dbReference type="InterPro" id="IPR055411">
    <property type="entry name" value="LRR_FXL15/At3g58940/PEG3-like"/>
</dbReference>
<dbReference type="Proteomes" id="UP001558713">
    <property type="component" value="Unassembled WGS sequence"/>
</dbReference>
<dbReference type="EMBL" id="JBANAX010000546">
    <property type="protein sequence ID" value="KAL1204169.1"/>
    <property type="molecule type" value="Genomic_DNA"/>
</dbReference>
<name>A0ABD1ABV0_CARAN</name>
<feature type="domain" description="F-box/LRR-repeat protein 15/At3g58940/PEG3-like LRR" evidence="1">
    <location>
        <begin position="32"/>
        <end position="129"/>
    </location>
</feature>
<comment type="caution">
    <text evidence="2">The sequence shown here is derived from an EMBL/GenBank/DDBJ whole genome shotgun (WGS) entry which is preliminary data.</text>
</comment>
<dbReference type="PANTHER" id="PTHR31900:SF35">
    <property type="entry name" value="(RAPE) HYPOTHETICAL PROTEIN"/>
    <property type="match status" value="1"/>
</dbReference>